<dbReference type="InterPro" id="IPR050362">
    <property type="entry name" value="Cation-dep_OMT"/>
</dbReference>
<dbReference type="CDD" id="cd02440">
    <property type="entry name" value="AdoMet_MTases"/>
    <property type="match status" value="1"/>
</dbReference>
<dbReference type="PROSITE" id="PS51682">
    <property type="entry name" value="SAM_OMT_I"/>
    <property type="match status" value="1"/>
</dbReference>
<dbReference type="Pfam" id="PF01596">
    <property type="entry name" value="Methyltransf_3"/>
    <property type="match status" value="1"/>
</dbReference>
<dbReference type="GO" id="GO:0008757">
    <property type="term" value="F:S-adenosylmethionine-dependent methyltransferase activity"/>
    <property type="evidence" value="ECO:0007669"/>
    <property type="project" value="TreeGrafter"/>
</dbReference>
<dbReference type="PANTHER" id="PTHR10509">
    <property type="entry name" value="O-METHYLTRANSFERASE-RELATED"/>
    <property type="match status" value="1"/>
</dbReference>
<dbReference type="Gene3D" id="3.40.50.150">
    <property type="entry name" value="Vaccinia Virus protein VP39"/>
    <property type="match status" value="1"/>
</dbReference>
<dbReference type="PANTHER" id="PTHR10509:SF85">
    <property type="entry name" value="O-METHYLTRANSFERASE RV1220C-RELATED"/>
    <property type="match status" value="1"/>
</dbReference>
<proteinExistence type="predicted"/>
<evidence type="ECO:0000256" key="1">
    <source>
        <dbReference type="ARBA" id="ARBA00022603"/>
    </source>
</evidence>
<dbReference type="EC" id="2.1.1.-" evidence="4"/>
<sequence>MNMDRTSFENHARAWDWIETREFALEPDLVHEARTLMQEDNDPSVSACEGAMLSMFKTMSGASSVIVIGTGSLVQTARIACSLNDDDKLTAVDSTPQGHSQIKRLFRTAATMTRATLRTVNADPTQFLSRLNGDDYDLIVVCGDASNYPAAYEQAPRLLRRHGVIIFTDVLAMESPDSKGGLTNPADRGDKAVAMRELIDAVTDDDRFISALSQTGWGMLIATLQ</sequence>
<keyword evidence="1 4" id="KW-0489">Methyltransferase</keyword>
<keyword evidence="3" id="KW-0949">S-adenosyl-L-methionine</keyword>
<dbReference type="GO" id="GO:0032259">
    <property type="term" value="P:methylation"/>
    <property type="evidence" value="ECO:0007669"/>
    <property type="project" value="UniProtKB-KW"/>
</dbReference>
<dbReference type="InterPro" id="IPR002935">
    <property type="entry name" value="SAM_O-MeTrfase"/>
</dbReference>
<gene>
    <name evidence="4" type="ORF">BALAC2494_00173</name>
</gene>
<dbReference type="KEGG" id="bnm:BALAC2494_00173"/>
<reference evidence="4 5" key="1">
    <citation type="journal article" date="2011" name="J. Bacteriol.">
        <title>Genome Sequence of the Probiotic Strain Bifidobacterium animalis subsp. lactis CNCM I-2494.</title>
        <authorList>
            <person name="Chervaux C."/>
            <person name="Grimaldi C."/>
            <person name="Bolotin A."/>
            <person name="Quinquis B."/>
            <person name="Legrain-Raspaud S."/>
            <person name="van Hylckama Vlieg J.E."/>
            <person name="Denariaz G."/>
            <person name="Smokvina T."/>
        </authorList>
    </citation>
    <scope>NUCLEOTIDE SEQUENCE [LARGE SCALE GENOMIC DNA]</scope>
    <source>
        <strain evidence="4 5">CNCM I-2494</strain>
    </source>
</reference>
<protein>
    <submittedName>
        <fullName evidence="4">Methyltransferase</fullName>
        <ecNumber evidence="4">2.1.1.-</ecNumber>
    </submittedName>
</protein>
<dbReference type="Proteomes" id="UP000008394">
    <property type="component" value="Chromosome"/>
</dbReference>
<dbReference type="EMBL" id="CP002915">
    <property type="protein sequence ID" value="AEK30520.1"/>
    <property type="molecule type" value="Genomic_DNA"/>
</dbReference>
<dbReference type="InterPro" id="IPR029063">
    <property type="entry name" value="SAM-dependent_MTases_sf"/>
</dbReference>
<dbReference type="GO" id="GO:0008171">
    <property type="term" value="F:O-methyltransferase activity"/>
    <property type="evidence" value="ECO:0007669"/>
    <property type="project" value="InterPro"/>
</dbReference>
<evidence type="ECO:0000313" key="4">
    <source>
        <dbReference type="EMBL" id="AEK30520.1"/>
    </source>
</evidence>
<organism evidence="4 5">
    <name type="scientific">Bifidobacterium animalis subsp. lactis CNCM I-2494</name>
    <dbReference type="NCBI Taxonomy" id="1042403"/>
    <lineage>
        <taxon>Bacteria</taxon>
        <taxon>Bacillati</taxon>
        <taxon>Actinomycetota</taxon>
        <taxon>Actinomycetes</taxon>
        <taxon>Bifidobacteriales</taxon>
        <taxon>Bifidobacteriaceae</taxon>
        <taxon>Bifidobacterium</taxon>
    </lineage>
</organism>
<evidence type="ECO:0000256" key="3">
    <source>
        <dbReference type="ARBA" id="ARBA00022691"/>
    </source>
</evidence>
<evidence type="ECO:0000313" key="5">
    <source>
        <dbReference type="Proteomes" id="UP000008394"/>
    </source>
</evidence>
<name>A0A806FYL0_BIFAN</name>
<evidence type="ECO:0000256" key="2">
    <source>
        <dbReference type="ARBA" id="ARBA00022679"/>
    </source>
</evidence>
<dbReference type="SUPFAM" id="SSF53335">
    <property type="entry name" value="S-adenosyl-L-methionine-dependent methyltransferases"/>
    <property type="match status" value="1"/>
</dbReference>
<dbReference type="AlphaFoldDB" id="A0A806FYL0"/>
<accession>A0A806FYL0</accession>
<keyword evidence="2 4" id="KW-0808">Transferase</keyword>